<keyword evidence="3" id="KW-1185">Reference proteome</keyword>
<feature type="domain" description="Cell division control protein 24 OB" evidence="1">
    <location>
        <begin position="358"/>
        <end position="465"/>
    </location>
</feature>
<sequence>MAHAFQALVAAASTKINDQAGAETVVTYTGRQPRHQLVWSWVCFQDWLILPAEGMQVRIGGCCRLKGLAPVCKLGPHGFTVPEWTPARCIAFITPNAEHAASFLGQPVSSLAAMLNGNCQLPATGCLNATVHSLAHVQQQQHGCQQAVLLSEPLRQSTDMPAPALASLHLHDWQMAYADLLRPGEQIVLSHLTGTRHCDPSASQQCNWHLEMTPRSQIWCLGEHNSSAAPSAESSHLHPADAQKENCALDANSVPAGDPAYPGPAAKRARLGCTSYAGGTAAPSSYLPDKSATGEQPAASQNVQQRLYSPACIGRALAADMVAATHGGPAVLLQLQVEGSKKRRVLMHGLPGSMLPARLVCGHTVALTGMCRHDGADADQAWHEGAEGACLQSLSALPALLTSPSFAEHTCSLPDLIKAKDSMASGVQDAAHLKLWNHGSICSLRICDAPQVSVVQTHALCGRRVTPASFGLGDLFADDDEDFGLAATPHSGAAAAPLPDHSND</sequence>
<evidence type="ECO:0000313" key="2">
    <source>
        <dbReference type="EMBL" id="KAK9813704.1"/>
    </source>
</evidence>
<dbReference type="AlphaFoldDB" id="A0AAW1Q0T0"/>
<accession>A0AAW1Q0T0</accession>
<dbReference type="InterPro" id="IPR035203">
    <property type="entry name" value="Cdc24_OB3"/>
</dbReference>
<protein>
    <recommendedName>
        <fullName evidence="1">Cell division control protein 24 OB domain-containing protein</fullName>
    </recommendedName>
</protein>
<dbReference type="Pfam" id="PF17244">
    <property type="entry name" value="CDC24_OB3"/>
    <property type="match status" value="1"/>
</dbReference>
<dbReference type="Proteomes" id="UP001465755">
    <property type="component" value="Unassembled WGS sequence"/>
</dbReference>
<evidence type="ECO:0000259" key="1">
    <source>
        <dbReference type="Pfam" id="PF17244"/>
    </source>
</evidence>
<comment type="caution">
    <text evidence="2">The sequence shown here is derived from an EMBL/GenBank/DDBJ whole genome shotgun (WGS) entry which is preliminary data.</text>
</comment>
<dbReference type="EMBL" id="JALJOQ010000003">
    <property type="protein sequence ID" value="KAK9813704.1"/>
    <property type="molecule type" value="Genomic_DNA"/>
</dbReference>
<gene>
    <name evidence="2" type="ORF">WJX73_004108</name>
</gene>
<organism evidence="2 3">
    <name type="scientific">Symbiochloris irregularis</name>
    <dbReference type="NCBI Taxonomy" id="706552"/>
    <lineage>
        <taxon>Eukaryota</taxon>
        <taxon>Viridiplantae</taxon>
        <taxon>Chlorophyta</taxon>
        <taxon>core chlorophytes</taxon>
        <taxon>Trebouxiophyceae</taxon>
        <taxon>Trebouxiales</taxon>
        <taxon>Trebouxiaceae</taxon>
        <taxon>Symbiochloris</taxon>
    </lineage>
</organism>
<name>A0AAW1Q0T0_9CHLO</name>
<evidence type="ECO:0000313" key="3">
    <source>
        <dbReference type="Proteomes" id="UP001465755"/>
    </source>
</evidence>
<reference evidence="2 3" key="1">
    <citation type="journal article" date="2024" name="Nat. Commun.">
        <title>Phylogenomics reveals the evolutionary origins of lichenization in chlorophyte algae.</title>
        <authorList>
            <person name="Puginier C."/>
            <person name="Libourel C."/>
            <person name="Otte J."/>
            <person name="Skaloud P."/>
            <person name="Haon M."/>
            <person name="Grisel S."/>
            <person name="Petersen M."/>
            <person name="Berrin J.G."/>
            <person name="Delaux P.M."/>
            <person name="Dal Grande F."/>
            <person name="Keller J."/>
        </authorList>
    </citation>
    <scope>NUCLEOTIDE SEQUENCE [LARGE SCALE GENOMIC DNA]</scope>
    <source>
        <strain evidence="2 3">SAG 2036</strain>
    </source>
</reference>
<proteinExistence type="predicted"/>